<keyword evidence="2" id="KW-0548">Nucleotidyltransferase</keyword>
<keyword evidence="2" id="KW-0695">RNA-directed DNA polymerase</keyword>
<protein>
    <submittedName>
        <fullName evidence="2">Reverse transcriptase domain-containing protein</fullName>
    </submittedName>
</protein>
<dbReference type="SUPFAM" id="SSF56672">
    <property type="entry name" value="DNA/RNA polymerases"/>
    <property type="match status" value="1"/>
</dbReference>
<proteinExistence type="predicted"/>
<dbReference type="PROSITE" id="PS50878">
    <property type="entry name" value="RT_POL"/>
    <property type="match status" value="1"/>
</dbReference>
<dbReference type="CDD" id="cd01651">
    <property type="entry name" value="RT_G2_intron"/>
    <property type="match status" value="1"/>
</dbReference>
<keyword evidence="2" id="KW-0808">Transferase</keyword>
<dbReference type="Proteomes" id="UP001596105">
    <property type="component" value="Unassembled WGS sequence"/>
</dbReference>
<feature type="domain" description="Reverse transcriptase" evidence="1">
    <location>
        <begin position="1"/>
        <end position="104"/>
    </location>
</feature>
<dbReference type="GO" id="GO:0003964">
    <property type="term" value="F:RNA-directed DNA polymerase activity"/>
    <property type="evidence" value="ECO:0007669"/>
    <property type="project" value="UniProtKB-KW"/>
</dbReference>
<keyword evidence="3" id="KW-1185">Reference proteome</keyword>
<evidence type="ECO:0000259" key="1">
    <source>
        <dbReference type="PROSITE" id="PS50878"/>
    </source>
</evidence>
<name>A0ABW0LX25_9BACL</name>
<dbReference type="Pfam" id="PF00078">
    <property type="entry name" value="RVT_1"/>
    <property type="match status" value="1"/>
</dbReference>
<evidence type="ECO:0000313" key="2">
    <source>
        <dbReference type="EMBL" id="MFC5470428.1"/>
    </source>
</evidence>
<reference evidence="3" key="1">
    <citation type="journal article" date="2019" name="Int. J. Syst. Evol. Microbiol.">
        <title>The Global Catalogue of Microorganisms (GCM) 10K type strain sequencing project: providing services to taxonomists for standard genome sequencing and annotation.</title>
        <authorList>
            <consortium name="The Broad Institute Genomics Platform"/>
            <consortium name="The Broad Institute Genome Sequencing Center for Infectious Disease"/>
            <person name="Wu L."/>
            <person name="Ma J."/>
        </authorList>
    </citation>
    <scope>NUCLEOTIDE SEQUENCE [LARGE SCALE GENOMIC DNA]</scope>
    <source>
        <strain evidence="3">CCUG 57113</strain>
    </source>
</reference>
<dbReference type="InterPro" id="IPR000477">
    <property type="entry name" value="RT_dom"/>
</dbReference>
<dbReference type="InterPro" id="IPR013597">
    <property type="entry name" value="Mat_intron_G2"/>
</dbReference>
<dbReference type="PANTHER" id="PTHR34047:SF8">
    <property type="entry name" value="PROTEIN YKFC"/>
    <property type="match status" value="1"/>
</dbReference>
<gene>
    <name evidence="2" type="ORF">ACFPPD_17170</name>
</gene>
<dbReference type="InterPro" id="IPR043502">
    <property type="entry name" value="DNA/RNA_pol_sf"/>
</dbReference>
<evidence type="ECO:0000313" key="3">
    <source>
        <dbReference type="Proteomes" id="UP001596105"/>
    </source>
</evidence>
<dbReference type="InterPro" id="IPR051083">
    <property type="entry name" value="GrpII_Intron_Splice-Mob/Def"/>
</dbReference>
<dbReference type="EMBL" id="JBHSMH010000062">
    <property type="protein sequence ID" value="MFC5470428.1"/>
    <property type="molecule type" value="Genomic_DNA"/>
</dbReference>
<dbReference type="RefSeq" id="WP_209749968.1">
    <property type="nucleotide sequence ID" value="NZ_JBHSMH010000062.1"/>
</dbReference>
<dbReference type="PANTHER" id="PTHR34047">
    <property type="entry name" value="NUCLEAR INTRON MATURASE 1, MITOCHONDRIAL-RELATED"/>
    <property type="match status" value="1"/>
</dbReference>
<dbReference type="Pfam" id="PF08388">
    <property type="entry name" value="GIIM"/>
    <property type="match status" value="1"/>
</dbReference>
<accession>A0ABW0LX25</accession>
<sequence>MKDGEVHETVLGSPQGGVISPLLANLYLHYLDTIWTKQFAHVGTLVRYADDLVILCRYKEQAMEAISVLKTVFQKLELTMNTSKSKLVNLWAGKEGFDFLGHTHRRMPYWGKNGKVIYFLRSIPSKKAMKKMRDRVRVELAPRTRLGCSLGDLIKRLNPIIQGWKNYYAEIDPNMARVFLAKVDWHIRRRMSLWWNKKHKKRKASRVNVYALLPKVGLKTVAY</sequence>
<comment type="caution">
    <text evidence="2">The sequence shown here is derived from an EMBL/GenBank/DDBJ whole genome shotgun (WGS) entry which is preliminary data.</text>
</comment>
<organism evidence="2 3">
    <name type="scientific">Cohnella suwonensis</name>
    <dbReference type="NCBI Taxonomy" id="696072"/>
    <lineage>
        <taxon>Bacteria</taxon>
        <taxon>Bacillati</taxon>
        <taxon>Bacillota</taxon>
        <taxon>Bacilli</taxon>
        <taxon>Bacillales</taxon>
        <taxon>Paenibacillaceae</taxon>
        <taxon>Cohnella</taxon>
    </lineage>
</organism>